<dbReference type="InterPro" id="IPR036291">
    <property type="entry name" value="NAD(P)-bd_dom_sf"/>
</dbReference>
<dbReference type="Pfam" id="PF13561">
    <property type="entry name" value="adh_short_C2"/>
    <property type="match status" value="1"/>
</dbReference>
<comment type="similarity">
    <text evidence="1">Belongs to the short-chain dehydrogenases/reductases (SDR) family.</text>
</comment>
<dbReference type="FunFam" id="3.40.50.720:FF:000245">
    <property type="entry name" value="Short chain dehydrogenase, putative"/>
    <property type="match status" value="1"/>
</dbReference>
<evidence type="ECO:0000256" key="2">
    <source>
        <dbReference type="ARBA" id="ARBA00022857"/>
    </source>
</evidence>
<dbReference type="Proteomes" id="UP000042958">
    <property type="component" value="Unassembled WGS sequence"/>
</dbReference>
<sequence length="331" mass="35946">MSVGISRVFIPARARFASAAAAAPKLLASSSTRLYSSTKSAFNPHDIHNISHNPDHIQSKLPSKKQLRNANRFREFDMEGRVYVITGGGRGLGLAMGEALIEAGAKVYALDRLETPHPDFLKAQNKAEDYGGYLDYIKIDVRNNTEVNNTFATIAAKEKRLDGLIAAAGINHLQSALEHSQQALDDVMTINYNGVFNSATAAARQMFNYQQKGSILLVASMSGLIANKGMTSPVYNSSKAAVIQLARSLAMEWGRHGIRVNSLCPGHIITPMVEDVFQQNPAARATWEAENMLGRLAMPEEFRGSALFCLSDASSFMTGSTLIIDGGHTAW</sequence>
<dbReference type="PRINTS" id="PR00081">
    <property type="entry name" value="GDHRDH"/>
</dbReference>
<name>A0A0F7TTC8_PENBI</name>
<dbReference type="PANTHER" id="PTHR43008:SF10">
    <property type="entry name" value="CHAIN DEHYDROGENASE_OXIDOREDUCTASE, PUTATIVE (AFU_ORTHOLOGUE AFUA_2G15740)-RELATED"/>
    <property type="match status" value="1"/>
</dbReference>
<keyword evidence="2" id="KW-0521">NADP</keyword>
<protein>
    <submittedName>
        <fullName evidence="4">Putative Dehydrogenase with different specificitie</fullName>
    </submittedName>
</protein>
<accession>A0A0F7TTC8</accession>
<evidence type="ECO:0000256" key="1">
    <source>
        <dbReference type="ARBA" id="ARBA00006484"/>
    </source>
</evidence>
<dbReference type="STRING" id="104259.A0A0F7TTC8"/>
<dbReference type="SUPFAM" id="SSF51735">
    <property type="entry name" value="NAD(P)-binding Rossmann-fold domains"/>
    <property type="match status" value="1"/>
</dbReference>
<keyword evidence="3" id="KW-0560">Oxidoreductase</keyword>
<dbReference type="Gene3D" id="3.40.50.720">
    <property type="entry name" value="NAD(P)-binding Rossmann-like Domain"/>
    <property type="match status" value="1"/>
</dbReference>
<evidence type="ECO:0000313" key="4">
    <source>
        <dbReference type="EMBL" id="CEJ58317.1"/>
    </source>
</evidence>
<dbReference type="InterPro" id="IPR002347">
    <property type="entry name" value="SDR_fam"/>
</dbReference>
<dbReference type="EMBL" id="CDHK01000006">
    <property type="protein sequence ID" value="CEJ58317.1"/>
    <property type="molecule type" value="Genomic_DNA"/>
</dbReference>
<organism evidence="4 5">
    <name type="scientific">Penicillium brasilianum</name>
    <dbReference type="NCBI Taxonomy" id="104259"/>
    <lineage>
        <taxon>Eukaryota</taxon>
        <taxon>Fungi</taxon>
        <taxon>Dikarya</taxon>
        <taxon>Ascomycota</taxon>
        <taxon>Pezizomycotina</taxon>
        <taxon>Eurotiomycetes</taxon>
        <taxon>Eurotiomycetidae</taxon>
        <taxon>Eurotiales</taxon>
        <taxon>Aspergillaceae</taxon>
        <taxon>Penicillium</taxon>
    </lineage>
</organism>
<dbReference type="OrthoDB" id="1669814at2759"/>
<dbReference type="PANTHER" id="PTHR43008">
    <property type="entry name" value="BENZIL REDUCTASE"/>
    <property type="match status" value="1"/>
</dbReference>
<keyword evidence="5" id="KW-1185">Reference proteome</keyword>
<dbReference type="PRINTS" id="PR00080">
    <property type="entry name" value="SDRFAMILY"/>
</dbReference>
<dbReference type="PROSITE" id="PS00061">
    <property type="entry name" value="ADH_SHORT"/>
    <property type="match status" value="1"/>
</dbReference>
<dbReference type="GO" id="GO:0050664">
    <property type="term" value="F:oxidoreductase activity, acting on NAD(P)H, oxygen as acceptor"/>
    <property type="evidence" value="ECO:0007669"/>
    <property type="project" value="TreeGrafter"/>
</dbReference>
<dbReference type="GO" id="GO:0016616">
    <property type="term" value="F:oxidoreductase activity, acting on the CH-OH group of donors, NAD or NADP as acceptor"/>
    <property type="evidence" value="ECO:0007669"/>
    <property type="project" value="UniProtKB-ARBA"/>
</dbReference>
<evidence type="ECO:0000256" key="3">
    <source>
        <dbReference type="ARBA" id="ARBA00023002"/>
    </source>
</evidence>
<reference evidence="5" key="1">
    <citation type="journal article" date="2015" name="Genome Announc.">
        <title>Draft genome sequence of the fungus Penicillium brasilianum MG11.</title>
        <authorList>
            <person name="Horn F."/>
            <person name="Linde J."/>
            <person name="Mattern D.J."/>
            <person name="Walther G."/>
            <person name="Guthke R."/>
            <person name="Brakhage A.A."/>
            <person name="Valiante V."/>
        </authorList>
    </citation>
    <scope>NUCLEOTIDE SEQUENCE [LARGE SCALE GENOMIC DNA]</scope>
    <source>
        <strain evidence="5">MG11</strain>
    </source>
</reference>
<evidence type="ECO:0000313" key="5">
    <source>
        <dbReference type="Proteomes" id="UP000042958"/>
    </source>
</evidence>
<dbReference type="AlphaFoldDB" id="A0A0F7TTC8"/>
<gene>
    <name evidence="4" type="ORF">PMG11_06978</name>
</gene>
<proteinExistence type="inferred from homology"/>
<dbReference type="InterPro" id="IPR020904">
    <property type="entry name" value="Sc_DH/Rdtase_CS"/>
</dbReference>